<keyword evidence="4" id="KW-1185">Reference proteome</keyword>
<dbReference type="Pfam" id="PF00583">
    <property type="entry name" value="Acetyltransf_1"/>
    <property type="match status" value="1"/>
</dbReference>
<dbReference type="Gene3D" id="3.40.630.30">
    <property type="match status" value="1"/>
</dbReference>
<dbReference type="PANTHER" id="PTHR13947:SF37">
    <property type="entry name" value="LD18367P"/>
    <property type="match status" value="1"/>
</dbReference>
<dbReference type="InterPro" id="IPR050769">
    <property type="entry name" value="NAT_camello-type"/>
</dbReference>
<organism evidence="3 4">
    <name type="scientific">Acinetobacter septicus</name>
    <dbReference type="NCBI Taxonomy" id="465797"/>
    <lineage>
        <taxon>Bacteria</taxon>
        <taxon>Pseudomonadati</taxon>
        <taxon>Pseudomonadota</taxon>
        <taxon>Gammaproteobacteria</taxon>
        <taxon>Moraxellales</taxon>
        <taxon>Moraxellaceae</taxon>
        <taxon>Acinetobacter</taxon>
    </lineage>
</organism>
<reference evidence="3 4" key="1">
    <citation type="submission" date="2021-07" db="EMBL/GenBank/DDBJ databases">
        <title>FDA dAtabase for Regulatory Grade micrObial Sequences (FDA-ARGOS): Supporting development and validation of Infectious Disease Dx tests.</title>
        <authorList>
            <person name="Sproer C."/>
            <person name="Gronow S."/>
            <person name="Severitt S."/>
            <person name="Schroder I."/>
            <person name="Tallon L."/>
            <person name="Sadzewicz L."/>
            <person name="Zhao X."/>
            <person name="Boylan J."/>
            <person name="Ott S."/>
            <person name="Bowen H."/>
            <person name="Vavikolanu K."/>
            <person name="Mehta A."/>
            <person name="Aluvathingal J."/>
            <person name="Nadendla S."/>
            <person name="Lowell S."/>
            <person name="Myers T."/>
            <person name="Yan Y."/>
        </authorList>
    </citation>
    <scope>NUCLEOTIDE SEQUENCE [LARGE SCALE GENOMIC DNA]</scope>
    <source>
        <strain evidence="3 4">FDAARGOS_1401</strain>
    </source>
</reference>
<gene>
    <name evidence="3" type="ORF">I6L31_14305</name>
</gene>
<accession>A0ABD7F3L2</accession>
<keyword evidence="1" id="KW-0808">Transferase</keyword>
<evidence type="ECO:0000313" key="3">
    <source>
        <dbReference type="EMBL" id="QXZ22844.1"/>
    </source>
</evidence>
<dbReference type="InterPro" id="IPR016181">
    <property type="entry name" value="Acyl_CoA_acyltransferase"/>
</dbReference>
<evidence type="ECO:0000259" key="2">
    <source>
        <dbReference type="PROSITE" id="PS51186"/>
    </source>
</evidence>
<name>A0ABD7F3L2_9GAMM</name>
<dbReference type="PROSITE" id="PS51186">
    <property type="entry name" value="GNAT"/>
    <property type="match status" value="1"/>
</dbReference>
<feature type="domain" description="N-acetyltransferase" evidence="2">
    <location>
        <begin position="11"/>
        <end position="163"/>
    </location>
</feature>
<dbReference type="Proteomes" id="UP000827069">
    <property type="component" value="Chromosome"/>
</dbReference>
<dbReference type="CDD" id="cd04301">
    <property type="entry name" value="NAT_SF"/>
    <property type="match status" value="1"/>
</dbReference>
<dbReference type="SUPFAM" id="SSF55729">
    <property type="entry name" value="Acyl-CoA N-acyltransferases (Nat)"/>
    <property type="match status" value="1"/>
</dbReference>
<proteinExistence type="predicted"/>
<dbReference type="GO" id="GO:0016740">
    <property type="term" value="F:transferase activity"/>
    <property type="evidence" value="ECO:0007669"/>
    <property type="project" value="UniProtKB-KW"/>
</dbReference>
<sequence>MALDIELLQPADVPQATQFAIYTRQILFPEVYQSELPHDLTHFSQTYLEHPQGACFVVKDKHTIIGMVAYRAYNHRFNLDLPLKVVEVVKLFVQPEYRRQGLASQLCHALFEYAQRQNIRHFYLHTHPFLPAAEYFWQKQGFQVIHREWLAHYDTIHMLKTSQSTSCCMMNLRSSRI</sequence>
<dbReference type="PANTHER" id="PTHR13947">
    <property type="entry name" value="GNAT FAMILY N-ACETYLTRANSFERASE"/>
    <property type="match status" value="1"/>
</dbReference>
<evidence type="ECO:0000256" key="1">
    <source>
        <dbReference type="ARBA" id="ARBA00022679"/>
    </source>
</evidence>
<dbReference type="RefSeq" id="WP_005002983.1">
    <property type="nucleotide sequence ID" value="NZ_CP079898.1"/>
</dbReference>
<dbReference type="InterPro" id="IPR000182">
    <property type="entry name" value="GNAT_dom"/>
</dbReference>
<dbReference type="EMBL" id="CP079898">
    <property type="protein sequence ID" value="QXZ22844.1"/>
    <property type="molecule type" value="Genomic_DNA"/>
</dbReference>
<evidence type="ECO:0000313" key="4">
    <source>
        <dbReference type="Proteomes" id="UP000827069"/>
    </source>
</evidence>
<protein>
    <submittedName>
        <fullName evidence="3">GNAT family N-acetyltransferase</fullName>
    </submittedName>
</protein>
<dbReference type="AlphaFoldDB" id="A0ABD7F3L2"/>